<dbReference type="GO" id="GO:0043190">
    <property type="term" value="C:ATP-binding cassette (ABC) transporter complex"/>
    <property type="evidence" value="ECO:0007669"/>
    <property type="project" value="InterPro"/>
</dbReference>
<feature type="transmembrane region" description="Helical" evidence="9">
    <location>
        <begin position="341"/>
        <end position="360"/>
    </location>
</feature>
<evidence type="ECO:0000313" key="11">
    <source>
        <dbReference type="EMBL" id="TBN55211.1"/>
    </source>
</evidence>
<keyword evidence="5 9" id="KW-0812">Transmembrane</keyword>
<comment type="subcellular location">
    <subcellularLocation>
        <location evidence="1">Cell inner membrane</location>
        <topology evidence="1">Multi-pass membrane protein</topology>
    </subcellularLocation>
    <subcellularLocation>
        <location evidence="9">Cell membrane</location>
        <topology evidence="9">Multi-pass membrane protein</topology>
    </subcellularLocation>
</comment>
<keyword evidence="3 9" id="KW-0813">Transport</keyword>
<organism evidence="11 12">
    <name type="scientific">Hansschlegelia quercus</name>
    <dbReference type="NCBI Taxonomy" id="2528245"/>
    <lineage>
        <taxon>Bacteria</taxon>
        <taxon>Pseudomonadati</taxon>
        <taxon>Pseudomonadota</taxon>
        <taxon>Alphaproteobacteria</taxon>
        <taxon>Hyphomicrobiales</taxon>
        <taxon>Methylopilaceae</taxon>
        <taxon>Hansschlegelia</taxon>
    </lineage>
</organism>
<keyword evidence="4" id="KW-1003">Cell membrane</keyword>
<evidence type="ECO:0000313" key="12">
    <source>
        <dbReference type="Proteomes" id="UP000291613"/>
    </source>
</evidence>
<dbReference type="EMBL" id="SIUB01000001">
    <property type="protein sequence ID" value="TBN55211.1"/>
    <property type="molecule type" value="Genomic_DNA"/>
</dbReference>
<dbReference type="PROSITE" id="PS50928">
    <property type="entry name" value="ABC_TM1"/>
    <property type="match status" value="1"/>
</dbReference>
<evidence type="ECO:0000259" key="10">
    <source>
        <dbReference type="PROSITE" id="PS50928"/>
    </source>
</evidence>
<evidence type="ECO:0000256" key="4">
    <source>
        <dbReference type="ARBA" id="ARBA00022475"/>
    </source>
</evidence>
<dbReference type="InterPro" id="IPR035906">
    <property type="entry name" value="MetI-like_sf"/>
</dbReference>
<dbReference type="Gene3D" id="1.10.3720.10">
    <property type="entry name" value="MetI-like"/>
    <property type="match status" value="1"/>
</dbReference>
<dbReference type="AlphaFoldDB" id="A0A4Q9GNX1"/>
<keyword evidence="7 9" id="KW-1133">Transmembrane helix</keyword>
<dbReference type="SUPFAM" id="SSF161098">
    <property type="entry name" value="MetI-like"/>
    <property type="match status" value="1"/>
</dbReference>
<dbReference type="InterPro" id="IPR000515">
    <property type="entry name" value="MetI-like"/>
</dbReference>
<keyword evidence="12" id="KW-1185">Reference proteome</keyword>
<dbReference type="PANTHER" id="PTHR30614:SF37">
    <property type="entry name" value="AMINO-ACID ABC TRANSPORTER PERMEASE PROTEIN YHDX-RELATED"/>
    <property type="match status" value="1"/>
</dbReference>
<accession>A0A4Q9GNX1</accession>
<dbReference type="GO" id="GO:0006865">
    <property type="term" value="P:amino acid transport"/>
    <property type="evidence" value="ECO:0007669"/>
    <property type="project" value="UniProtKB-KW"/>
</dbReference>
<gene>
    <name evidence="11" type="ORF">EYR15_03505</name>
</gene>
<feature type="transmembrane region" description="Helical" evidence="9">
    <location>
        <begin position="122"/>
        <end position="140"/>
    </location>
</feature>
<feature type="domain" description="ABC transmembrane type-1" evidence="10">
    <location>
        <begin position="77"/>
        <end position="356"/>
    </location>
</feature>
<evidence type="ECO:0000256" key="9">
    <source>
        <dbReference type="RuleBase" id="RU363032"/>
    </source>
</evidence>
<dbReference type="OrthoDB" id="9808531at2"/>
<dbReference type="Proteomes" id="UP000291613">
    <property type="component" value="Unassembled WGS sequence"/>
</dbReference>
<proteinExistence type="inferred from homology"/>
<comment type="similarity">
    <text evidence="2">Belongs to the binding-protein-dependent transport system permease family. HisMQ subfamily.</text>
</comment>
<reference evidence="11 12" key="1">
    <citation type="submission" date="2019-02" db="EMBL/GenBank/DDBJ databases">
        <title>Hansschlegelia quercus sp. nov., a novel methylotrophic bacterium from buds of oak (Quercus robur L.).</title>
        <authorList>
            <person name="Agafonova N.V."/>
            <person name="Kaparullina E.N."/>
            <person name="Grouzdev D.S."/>
            <person name="Doronina N.V."/>
        </authorList>
    </citation>
    <scope>NUCLEOTIDE SEQUENCE [LARGE SCALE GENOMIC DNA]</scope>
    <source>
        <strain evidence="11 12">Dub</strain>
    </source>
</reference>
<evidence type="ECO:0000256" key="6">
    <source>
        <dbReference type="ARBA" id="ARBA00022970"/>
    </source>
</evidence>
<feature type="transmembrane region" description="Helical" evidence="9">
    <location>
        <begin position="12"/>
        <end position="33"/>
    </location>
</feature>
<dbReference type="GO" id="GO:0022857">
    <property type="term" value="F:transmembrane transporter activity"/>
    <property type="evidence" value="ECO:0007669"/>
    <property type="project" value="InterPro"/>
</dbReference>
<evidence type="ECO:0000256" key="7">
    <source>
        <dbReference type="ARBA" id="ARBA00022989"/>
    </source>
</evidence>
<dbReference type="InterPro" id="IPR043429">
    <property type="entry name" value="ArtM/GltK/GlnP/TcyL/YhdX-like"/>
</dbReference>
<keyword evidence="8 9" id="KW-0472">Membrane</keyword>
<dbReference type="CDD" id="cd06261">
    <property type="entry name" value="TM_PBP2"/>
    <property type="match status" value="1"/>
</dbReference>
<keyword evidence="6" id="KW-0029">Amino-acid transport</keyword>
<protein>
    <submittedName>
        <fullName evidence="11">ABC transporter permease subunit</fullName>
    </submittedName>
</protein>
<feature type="transmembrane region" description="Helical" evidence="9">
    <location>
        <begin position="196"/>
        <end position="219"/>
    </location>
</feature>
<dbReference type="PANTHER" id="PTHR30614">
    <property type="entry name" value="MEMBRANE COMPONENT OF AMINO ACID ABC TRANSPORTER"/>
    <property type="match status" value="1"/>
</dbReference>
<dbReference type="InterPro" id="IPR010065">
    <property type="entry name" value="AA_ABC_transptr_permease_3TM"/>
</dbReference>
<evidence type="ECO:0000256" key="2">
    <source>
        <dbReference type="ARBA" id="ARBA00010072"/>
    </source>
</evidence>
<evidence type="ECO:0000256" key="8">
    <source>
        <dbReference type="ARBA" id="ARBA00023136"/>
    </source>
</evidence>
<feature type="transmembrane region" description="Helical" evidence="9">
    <location>
        <begin position="73"/>
        <end position="101"/>
    </location>
</feature>
<evidence type="ECO:0000256" key="5">
    <source>
        <dbReference type="ARBA" id="ARBA00022692"/>
    </source>
</evidence>
<name>A0A4Q9GNX1_9HYPH</name>
<feature type="transmembrane region" description="Helical" evidence="9">
    <location>
        <begin position="160"/>
        <end position="184"/>
    </location>
</feature>
<dbReference type="NCBIfam" id="TIGR01726">
    <property type="entry name" value="HEQRo_perm_3TM"/>
    <property type="match status" value="1"/>
</dbReference>
<evidence type="ECO:0000256" key="3">
    <source>
        <dbReference type="ARBA" id="ARBA00022448"/>
    </source>
</evidence>
<evidence type="ECO:0000256" key="1">
    <source>
        <dbReference type="ARBA" id="ARBA00004429"/>
    </source>
</evidence>
<sequence length="375" mass="39025">MVLRHRLGPRPFLQFAILLIAAVVLFAAGATVLSNMARLGLTPGFGFLGQPASFEIGESPIAYRAGHLYARALLAGLVNTILVSAFGCVLATVFGTFIGLARLSRNLLLSGLAQGFVEIARNTPLLLQLFFWTAAAHALPTARHALQPLSGVFLSNRGVYLPWVALEGPSGAAFAACVTAAIVLPLLSLFTERRGVLLGLAGASGMAACGLLVFGAPGIGLDLPRLRGFNIAGGVSVSPEFAALLAGLTVHASAQVAEIVRAGVQSIPAGQWEASEALGMSRGATLRLVVLPQALRVIVPLLTSTYLDLVKNSSLAVAIGFPDFVSVANTAANQSGHAIEALTLVIAAYLTLNLSFSFAMNRYDASLARRGYARP</sequence>
<comment type="caution">
    <text evidence="11">The sequence shown here is derived from an EMBL/GenBank/DDBJ whole genome shotgun (WGS) entry which is preliminary data.</text>
</comment>
<dbReference type="Pfam" id="PF00528">
    <property type="entry name" value="BPD_transp_1"/>
    <property type="match status" value="1"/>
</dbReference>